<accession>A0ACC1C7I5</accession>
<reference evidence="2" key="1">
    <citation type="journal article" date="2023" name="G3 (Bethesda)">
        <title>Genome assembly and association tests identify interacting loci associated with vigor, precocity, and sex in interspecific pistachio rootstocks.</title>
        <authorList>
            <person name="Palmer W."/>
            <person name="Jacygrad E."/>
            <person name="Sagayaradj S."/>
            <person name="Cavanaugh K."/>
            <person name="Han R."/>
            <person name="Bertier L."/>
            <person name="Beede B."/>
            <person name="Kafkas S."/>
            <person name="Golino D."/>
            <person name="Preece J."/>
            <person name="Michelmore R."/>
        </authorList>
    </citation>
    <scope>NUCLEOTIDE SEQUENCE [LARGE SCALE GENOMIC DNA]</scope>
</reference>
<name>A0ACC1C7I5_9ROSI</name>
<sequence length="350" mass="40431">MDSVCEKQGNSHKLGKDGDAPKITLECLPREISFNILSSLSITSLAKIKFVCRAWCNLAKDPLLINMHFLRMTENYPCFILHQDYPVQDQNYLVDFFARNESYKALKKFCVPLMPKFDILGSCNDLLCLRDSSSPASHSLCIYNPFTGDYLKLPEPTKVSYKEMVNVFGFGFHPTTKEYKVVAICFESANSLLYRDLYTNKELEAQVLTPGSATWRRVIITNLAVLGGCLSAAFFVDGGDIEIWVMKEYNVKKSWIKEFYIRDHLPRINLEQGWDASFKSSKLYLKKRFFRVICLLKNGEILLEYMHRALYSYDPKNRTFKDLDFPGVPNWFETIVHVGSLNWIDIPIHM</sequence>
<evidence type="ECO:0000313" key="2">
    <source>
        <dbReference type="Proteomes" id="UP001164250"/>
    </source>
</evidence>
<gene>
    <name evidence="1" type="ORF">Patl1_01888</name>
</gene>
<dbReference type="EMBL" id="CM047897">
    <property type="protein sequence ID" value="KAJ0111495.1"/>
    <property type="molecule type" value="Genomic_DNA"/>
</dbReference>
<dbReference type="Proteomes" id="UP001164250">
    <property type="component" value="Chromosome 1"/>
</dbReference>
<evidence type="ECO:0000313" key="1">
    <source>
        <dbReference type="EMBL" id="KAJ0111495.1"/>
    </source>
</evidence>
<protein>
    <submittedName>
        <fullName evidence="1">Uncharacterized protein</fullName>
    </submittedName>
</protein>
<keyword evidence="2" id="KW-1185">Reference proteome</keyword>
<organism evidence="1 2">
    <name type="scientific">Pistacia atlantica</name>
    <dbReference type="NCBI Taxonomy" id="434234"/>
    <lineage>
        <taxon>Eukaryota</taxon>
        <taxon>Viridiplantae</taxon>
        <taxon>Streptophyta</taxon>
        <taxon>Embryophyta</taxon>
        <taxon>Tracheophyta</taxon>
        <taxon>Spermatophyta</taxon>
        <taxon>Magnoliopsida</taxon>
        <taxon>eudicotyledons</taxon>
        <taxon>Gunneridae</taxon>
        <taxon>Pentapetalae</taxon>
        <taxon>rosids</taxon>
        <taxon>malvids</taxon>
        <taxon>Sapindales</taxon>
        <taxon>Anacardiaceae</taxon>
        <taxon>Pistacia</taxon>
    </lineage>
</organism>
<comment type="caution">
    <text evidence="1">The sequence shown here is derived from an EMBL/GenBank/DDBJ whole genome shotgun (WGS) entry which is preliminary data.</text>
</comment>
<proteinExistence type="predicted"/>